<reference evidence="3 4" key="1">
    <citation type="submission" date="2016-11" db="EMBL/GenBank/DDBJ databases">
        <title>The macronuclear genome of Stentor coeruleus: a giant cell with tiny introns.</title>
        <authorList>
            <person name="Slabodnick M."/>
            <person name="Ruby J.G."/>
            <person name="Reiff S.B."/>
            <person name="Swart E.C."/>
            <person name="Gosai S."/>
            <person name="Prabakaran S."/>
            <person name="Witkowska E."/>
            <person name="Larue G.E."/>
            <person name="Fisher S."/>
            <person name="Freeman R.M."/>
            <person name="Gunawardena J."/>
            <person name="Chu W."/>
            <person name="Stover N.A."/>
            <person name="Gregory B.D."/>
            <person name="Nowacki M."/>
            <person name="Derisi J."/>
            <person name="Roy S.W."/>
            <person name="Marshall W.F."/>
            <person name="Sood P."/>
        </authorList>
    </citation>
    <scope>NUCLEOTIDE SEQUENCE [LARGE SCALE GENOMIC DNA]</scope>
    <source>
        <strain evidence="3">WM001</strain>
    </source>
</reference>
<feature type="compositionally biased region" description="Low complexity" evidence="1">
    <location>
        <begin position="148"/>
        <end position="162"/>
    </location>
</feature>
<gene>
    <name evidence="3" type="ORF">SteCoe_1974</name>
</gene>
<name>A0A1R2D0P0_9CILI</name>
<feature type="region of interest" description="Disordered" evidence="1">
    <location>
        <begin position="148"/>
        <end position="268"/>
    </location>
</feature>
<dbReference type="InterPro" id="IPR019448">
    <property type="entry name" value="NT-C2"/>
</dbReference>
<evidence type="ECO:0000256" key="1">
    <source>
        <dbReference type="SAM" id="MobiDB-lite"/>
    </source>
</evidence>
<dbReference type="EMBL" id="MPUH01000021">
    <property type="protein sequence ID" value="OMJ94793.1"/>
    <property type="molecule type" value="Genomic_DNA"/>
</dbReference>
<comment type="caution">
    <text evidence="3">The sequence shown here is derived from an EMBL/GenBank/DDBJ whole genome shotgun (WGS) entry which is preliminary data.</text>
</comment>
<evidence type="ECO:0000313" key="4">
    <source>
        <dbReference type="Proteomes" id="UP000187209"/>
    </source>
</evidence>
<feature type="compositionally biased region" description="Acidic residues" evidence="1">
    <location>
        <begin position="252"/>
        <end position="263"/>
    </location>
</feature>
<evidence type="ECO:0000313" key="3">
    <source>
        <dbReference type="EMBL" id="OMJ94793.1"/>
    </source>
</evidence>
<dbReference type="PROSITE" id="PS51840">
    <property type="entry name" value="C2_NT"/>
    <property type="match status" value="1"/>
</dbReference>
<sequence>MSSLMQKLTAEKVKHVLRIELHYLRAKFNESGQVKIEIRRGKKMKQETQQMFYSSESGTVDFSYPFTFDITMHKKGKDYVKKYFSVKLIQFKENEKVENGRVKIDFSKIPVLKKPIIKREITLQHCSDPNAQVCLSVSLDAIGGLKSFSKSSPRSSQVSQSKPTHHTKDDPQEEKPNKISEIPDQPKNVPPGENYLHGDRLIDRTKKPEDYREQNERSFEETYKDDQDSDNESVHSRMSFSELIVHPKDSDVDSESSSSEEEYKELPQDRLIAHAIPKSSMATARPNENSKSLQIAEKEEKAGISARREGGTCANCVLY</sequence>
<dbReference type="AlphaFoldDB" id="A0A1R2D0P0"/>
<feature type="domain" description="C2 NT-type" evidence="2">
    <location>
        <begin position="5"/>
        <end position="141"/>
    </location>
</feature>
<protein>
    <recommendedName>
        <fullName evidence="2">C2 NT-type domain-containing protein</fullName>
    </recommendedName>
</protein>
<organism evidence="3 4">
    <name type="scientific">Stentor coeruleus</name>
    <dbReference type="NCBI Taxonomy" id="5963"/>
    <lineage>
        <taxon>Eukaryota</taxon>
        <taxon>Sar</taxon>
        <taxon>Alveolata</taxon>
        <taxon>Ciliophora</taxon>
        <taxon>Postciliodesmatophora</taxon>
        <taxon>Heterotrichea</taxon>
        <taxon>Heterotrichida</taxon>
        <taxon>Stentoridae</taxon>
        <taxon>Stentor</taxon>
    </lineage>
</organism>
<dbReference type="Proteomes" id="UP000187209">
    <property type="component" value="Unassembled WGS sequence"/>
</dbReference>
<feature type="compositionally biased region" description="Basic and acidic residues" evidence="1">
    <location>
        <begin position="166"/>
        <end position="178"/>
    </location>
</feature>
<dbReference type="OrthoDB" id="325595at2759"/>
<keyword evidence="4" id="KW-1185">Reference proteome</keyword>
<feature type="compositionally biased region" description="Basic and acidic residues" evidence="1">
    <location>
        <begin position="196"/>
        <end position="226"/>
    </location>
</feature>
<dbReference type="Pfam" id="PF10358">
    <property type="entry name" value="NT-C2"/>
    <property type="match status" value="1"/>
</dbReference>
<accession>A0A1R2D0P0</accession>
<proteinExistence type="predicted"/>
<evidence type="ECO:0000259" key="2">
    <source>
        <dbReference type="PROSITE" id="PS51840"/>
    </source>
</evidence>